<organism evidence="7 8">
    <name type="scientific">Rickenella mellea</name>
    <dbReference type="NCBI Taxonomy" id="50990"/>
    <lineage>
        <taxon>Eukaryota</taxon>
        <taxon>Fungi</taxon>
        <taxon>Dikarya</taxon>
        <taxon>Basidiomycota</taxon>
        <taxon>Agaricomycotina</taxon>
        <taxon>Agaricomycetes</taxon>
        <taxon>Hymenochaetales</taxon>
        <taxon>Rickenellaceae</taxon>
        <taxon>Rickenella</taxon>
    </lineage>
</organism>
<dbReference type="GO" id="GO:0016020">
    <property type="term" value="C:membrane"/>
    <property type="evidence" value="ECO:0007669"/>
    <property type="project" value="UniProtKB-SubCell"/>
</dbReference>
<evidence type="ECO:0008006" key="9">
    <source>
        <dbReference type="Google" id="ProtNLM"/>
    </source>
</evidence>
<dbReference type="Pfam" id="PF04930">
    <property type="entry name" value="FUN14"/>
    <property type="match status" value="1"/>
</dbReference>
<keyword evidence="4 6" id="KW-1133">Transmembrane helix</keyword>
<gene>
    <name evidence="7" type="ORF">BD410DRAFT_782457</name>
</gene>
<dbReference type="PANTHER" id="PTHR21346">
    <property type="entry name" value="FUN14 DOMAIN CONTAINING"/>
    <property type="match status" value="1"/>
</dbReference>
<name>A0A4Y7QI93_9AGAM</name>
<dbReference type="EMBL" id="ML170159">
    <property type="protein sequence ID" value="TDL27364.1"/>
    <property type="molecule type" value="Genomic_DNA"/>
</dbReference>
<reference evidence="7 8" key="1">
    <citation type="submission" date="2018-06" db="EMBL/GenBank/DDBJ databases">
        <title>A transcriptomic atlas of mushroom development highlights an independent origin of complex multicellularity.</title>
        <authorList>
            <consortium name="DOE Joint Genome Institute"/>
            <person name="Krizsan K."/>
            <person name="Almasi E."/>
            <person name="Merenyi Z."/>
            <person name="Sahu N."/>
            <person name="Viragh M."/>
            <person name="Koszo T."/>
            <person name="Mondo S."/>
            <person name="Kiss B."/>
            <person name="Balint B."/>
            <person name="Kues U."/>
            <person name="Barry K."/>
            <person name="Hegedus J.C."/>
            <person name="Henrissat B."/>
            <person name="Johnson J."/>
            <person name="Lipzen A."/>
            <person name="Ohm R."/>
            <person name="Nagy I."/>
            <person name="Pangilinan J."/>
            <person name="Yan J."/>
            <person name="Xiong Y."/>
            <person name="Grigoriev I.V."/>
            <person name="Hibbett D.S."/>
            <person name="Nagy L.G."/>
        </authorList>
    </citation>
    <scope>NUCLEOTIDE SEQUENCE [LARGE SCALE GENOMIC DNA]</scope>
    <source>
        <strain evidence="7 8">SZMC22713</strain>
    </source>
</reference>
<evidence type="ECO:0000313" key="8">
    <source>
        <dbReference type="Proteomes" id="UP000294933"/>
    </source>
</evidence>
<sequence length="221" mass="23806">MFTSFGARQFLGFAARPNLRQLLKPCQQRLVASERLFQSSPWALPLARNTATNVSPSRSRVTVTFGGLAAIVGIGLGISNISRPVIQCEASPSPSPAEPPNVPDPLPPPPQSAVNIYELSFGTVAGICAGVFVKKGAKALAFFLGGVFVLLQYFVSMSFVRVDWGRIGTKFENLFYTTDASGNRLAPTISSLWTWLLNFLLADFQPRASFIAGLLLGLRVG</sequence>
<evidence type="ECO:0000256" key="1">
    <source>
        <dbReference type="ARBA" id="ARBA00004370"/>
    </source>
</evidence>
<feature type="transmembrane region" description="Helical" evidence="6">
    <location>
        <begin position="61"/>
        <end position="81"/>
    </location>
</feature>
<evidence type="ECO:0000256" key="3">
    <source>
        <dbReference type="ARBA" id="ARBA00022692"/>
    </source>
</evidence>
<evidence type="ECO:0000256" key="6">
    <source>
        <dbReference type="SAM" id="Phobius"/>
    </source>
</evidence>
<dbReference type="Proteomes" id="UP000294933">
    <property type="component" value="Unassembled WGS sequence"/>
</dbReference>
<proteinExistence type="inferred from homology"/>
<evidence type="ECO:0000256" key="5">
    <source>
        <dbReference type="ARBA" id="ARBA00023136"/>
    </source>
</evidence>
<accession>A0A4Y7QI93</accession>
<dbReference type="AlphaFoldDB" id="A0A4Y7QI93"/>
<keyword evidence="5 6" id="KW-0472">Membrane</keyword>
<comment type="subcellular location">
    <subcellularLocation>
        <location evidence="1">Membrane</location>
    </subcellularLocation>
</comment>
<dbReference type="InterPro" id="IPR007014">
    <property type="entry name" value="FUN14"/>
</dbReference>
<evidence type="ECO:0000256" key="2">
    <source>
        <dbReference type="ARBA" id="ARBA00009160"/>
    </source>
</evidence>
<comment type="similarity">
    <text evidence="2">Belongs to the FUN14 family.</text>
</comment>
<keyword evidence="8" id="KW-1185">Reference proteome</keyword>
<evidence type="ECO:0000313" key="7">
    <source>
        <dbReference type="EMBL" id="TDL27364.1"/>
    </source>
</evidence>
<evidence type="ECO:0000256" key="4">
    <source>
        <dbReference type="ARBA" id="ARBA00022989"/>
    </source>
</evidence>
<feature type="transmembrane region" description="Helical" evidence="6">
    <location>
        <begin position="114"/>
        <end position="133"/>
    </location>
</feature>
<feature type="transmembrane region" description="Helical" evidence="6">
    <location>
        <begin position="140"/>
        <end position="160"/>
    </location>
</feature>
<dbReference type="STRING" id="50990.A0A4Y7QI93"/>
<protein>
    <recommendedName>
        <fullName evidence="9">FUN14-domain-containing protein</fullName>
    </recommendedName>
</protein>
<dbReference type="PANTHER" id="PTHR21346:SF10">
    <property type="entry name" value="TRANSMEMBRANE PROTEIN"/>
    <property type="match status" value="1"/>
</dbReference>
<dbReference type="OrthoDB" id="163794at2759"/>
<dbReference type="VEuPathDB" id="FungiDB:BD410DRAFT_782457"/>
<keyword evidence="3 6" id="KW-0812">Transmembrane</keyword>